<keyword evidence="10" id="KW-1185">Reference proteome</keyword>
<dbReference type="NCBIfam" id="TIGR01727">
    <property type="entry name" value="oligo_HPY"/>
    <property type="match status" value="1"/>
</dbReference>
<organism evidence="9 10">
    <name type="scientific">Nitratireductor basaltis</name>
    <dbReference type="NCBI Taxonomy" id="472175"/>
    <lineage>
        <taxon>Bacteria</taxon>
        <taxon>Pseudomonadati</taxon>
        <taxon>Pseudomonadota</taxon>
        <taxon>Alphaproteobacteria</taxon>
        <taxon>Hyphomicrobiales</taxon>
        <taxon>Phyllobacteriaceae</taxon>
        <taxon>Nitratireductor</taxon>
    </lineage>
</organism>
<dbReference type="InterPro" id="IPR013563">
    <property type="entry name" value="Oligopep_ABC_C"/>
</dbReference>
<comment type="similarity">
    <text evidence="2">Belongs to the ABC transporter superfamily.</text>
</comment>
<gene>
    <name evidence="9" type="ORF">EL18_03319</name>
</gene>
<dbReference type="eggNOG" id="COG0444">
    <property type="taxonomic scope" value="Bacteria"/>
</dbReference>
<dbReference type="PANTHER" id="PTHR43297:SF2">
    <property type="entry name" value="DIPEPTIDE TRANSPORT ATP-BINDING PROTEIN DPPD"/>
    <property type="match status" value="1"/>
</dbReference>
<dbReference type="GO" id="GO:0015833">
    <property type="term" value="P:peptide transport"/>
    <property type="evidence" value="ECO:0007669"/>
    <property type="project" value="InterPro"/>
</dbReference>
<dbReference type="InterPro" id="IPR017871">
    <property type="entry name" value="ABC_transporter-like_CS"/>
</dbReference>
<dbReference type="FunFam" id="3.40.50.300:FF:000016">
    <property type="entry name" value="Oligopeptide ABC transporter ATP-binding component"/>
    <property type="match status" value="1"/>
</dbReference>
<keyword evidence="7" id="KW-0472">Membrane</keyword>
<dbReference type="GO" id="GO:0005524">
    <property type="term" value="F:ATP binding"/>
    <property type="evidence" value="ECO:0007669"/>
    <property type="project" value="UniProtKB-KW"/>
</dbReference>
<dbReference type="InterPro" id="IPR003439">
    <property type="entry name" value="ABC_transporter-like_ATP-bd"/>
</dbReference>
<dbReference type="PANTHER" id="PTHR43297">
    <property type="entry name" value="OLIGOPEPTIDE TRANSPORT ATP-BINDING PROTEIN APPD"/>
    <property type="match status" value="1"/>
</dbReference>
<dbReference type="SMART" id="SM00382">
    <property type="entry name" value="AAA"/>
    <property type="match status" value="1"/>
</dbReference>
<dbReference type="PROSITE" id="PS00211">
    <property type="entry name" value="ABC_TRANSPORTER_1"/>
    <property type="match status" value="1"/>
</dbReference>
<dbReference type="CDD" id="cd03257">
    <property type="entry name" value="ABC_NikE_OppD_transporters"/>
    <property type="match status" value="1"/>
</dbReference>
<dbReference type="InterPro" id="IPR050388">
    <property type="entry name" value="ABC_Ni/Peptide_Import"/>
</dbReference>
<protein>
    <submittedName>
        <fullName evidence="9">Oligopeptide ABC transporter ATP-binding protein</fullName>
    </submittedName>
</protein>
<evidence type="ECO:0000313" key="9">
    <source>
        <dbReference type="EMBL" id="KFB08109.1"/>
    </source>
</evidence>
<evidence type="ECO:0000259" key="8">
    <source>
        <dbReference type="PROSITE" id="PS50893"/>
    </source>
</evidence>
<accession>A0A084U573</accession>
<evidence type="ECO:0000256" key="1">
    <source>
        <dbReference type="ARBA" id="ARBA00004417"/>
    </source>
</evidence>
<keyword evidence="4" id="KW-1003">Cell membrane</keyword>
<keyword evidence="5" id="KW-0547">Nucleotide-binding</keyword>
<keyword evidence="6 9" id="KW-0067">ATP-binding</keyword>
<evidence type="ECO:0000256" key="7">
    <source>
        <dbReference type="ARBA" id="ARBA00023136"/>
    </source>
</evidence>
<name>A0A084U573_9HYPH</name>
<dbReference type="GO" id="GO:0005886">
    <property type="term" value="C:plasma membrane"/>
    <property type="evidence" value="ECO:0007669"/>
    <property type="project" value="UniProtKB-SubCell"/>
</dbReference>
<dbReference type="GO" id="GO:0055085">
    <property type="term" value="P:transmembrane transport"/>
    <property type="evidence" value="ECO:0007669"/>
    <property type="project" value="UniProtKB-ARBA"/>
</dbReference>
<dbReference type="Pfam" id="PF08352">
    <property type="entry name" value="oligo_HPY"/>
    <property type="match status" value="1"/>
</dbReference>
<evidence type="ECO:0000256" key="2">
    <source>
        <dbReference type="ARBA" id="ARBA00005417"/>
    </source>
</evidence>
<evidence type="ECO:0000256" key="6">
    <source>
        <dbReference type="ARBA" id="ARBA00022840"/>
    </source>
</evidence>
<feature type="domain" description="ABC transporter" evidence="8">
    <location>
        <begin position="13"/>
        <end position="259"/>
    </location>
</feature>
<dbReference type="AlphaFoldDB" id="A0A084U573"/>
<sequence length="332" mass="35925">MAAAVENEAATALQVEDLKVSIGGKMVVDGVDLEVGQGEIVALVGESGSGKSLSALSIMGLLAGNLERSAKSIRLGDEAIETYGDARMRHLRGDAMSMIFQEPVASLNPLMSVGEQVSESLVVHGHASKDEAWDKAVKMLADVGIPEPERRARQFPAELSGGMCQRVMIASALIARPRLLIADEPTTALDVTIQAQILELMKRLRDETGTSVLIITHDMGVVAALADKVCVMYGGRIVEQAEVYEIFRNPSHPYTKLLLSTIPKLGGARKEALFSIKGTVPDLNSWPEGCRFRTRCPLADEKCAERPPFLPVNGEGDHRSACWHMDRLEELA</sequence>
<dbReference type="PATRIC" id="fig|472175.3.peg.3316"/>
<comment type="subcellular location">
    <subcellularLocation>
        <location evidence="1">Cell inner membrane</location>
        <topology evidence="1">Peripheral membrane protein</topology>
    </subcellularLocation>
</comment>
<dbReference type="InterPro" id="IPR003593">
    <property type="entry name" value="AAA+_ATPase"/>
</dbReference>
<dbReference type="Proteomes" id="UP000053675">
    <property type="component" value="Unassembled WGS sequence"/>
</dbReference>
<dbReference type="OrthoDB" id="9815712at2"/>
<keyword evidence="3" id="KW-0813">Transport</keyword>
<evidence type="ECO:0000313" key="10">
    <source>
        <dbReference type="Proteomes" id="UP000053675"/>
    </source>
</evidence>
<dbReference type="PROSITE" id="PS50893">
    <property type="entry name" value="ABC_TRANSPORTER_2"/>
    <property type="match status" value="1"/>
</dbReference>
<dbReference type="Gene3D" id="3.40.50.300">
    <property type="entry name" value="P-loop containing nucleotide triphosphate hydrolases"/>
    <property type="match status" value="1"/>
</dbReference>
<dbReference type="EMBL" id="JMQM01000003">
    <property type="protein sequence ID" value="KFB08109.1"/>
    <property type="molecule type" value="Genomic_DNA"/>
</dbReference>
<dbReference type="GO" id="GO:0016887">
    <property type="term" value="F:ATP hydrolysis activity"/>
    <property type="evidence" value="ECO:0007669"/>
    <property type="project" value="InterPro"/>
</dbReference>
<dbReference type="STRING" id="472175.EL18_03319"/>
<dbReference type="RefSeq" id="WP_152553079.1">
    <property type="nucleotide sequence ID" value="NZ_JMQM01000003.1"/>
</dbReference>
<proteinExistence type="inferred from homology"/>
<evidence type="ECO:0000256" key="5">
    <source>
        <dbReference type="ARBA" id="ARBA00022741"/>
    </source>
</evidence>
<evidence type="ECO:0000256" key="3">
    <source>
        <dbReference type="ARBA" id="ARBA00022448"/>
    </source>
</evidence>
<evidence type="ECO:0000256" key="4">
    <source>
        <dbReference type="ARBA" id="ARBA00022475"/>
    </source>
</evidence>
<reference evidence="9 10" key="1">
    <citation type="submission" date="2014-05" db="EMBL/GenBank/DDBJ databases">
        <title>Draft Genome Sequence of Nitratireductor basaltis Strain UMTGB225, A Marine Bacterium Isolated from Green Barrel Tunicate.</title>
        <authorList>
            <person name="Gan H.Y."/>
        </authorList>
    </citation>
    <scope>NUCLEOTIDE SEQUENCE [LARGE SCALE GENOMIC DNA]</scope>
    <source>
        <strain evidence="9 10">UMTGB225</strain>
    </source>
</reference>
<dbReference type="Pfam" id="PF00005">
    <property type="entry name" value="ABC_tran"/>
    <property type="match status" value="1"/>
</dbReference>
<comment type="caution">
    <text evidence="9">The sequence shown here is derived from an EMBL/GenBank/DDBJ whole genome shotgun (WGS) entry which is preliminary data.</text>
</comment>
<dbReference type="SUPFAM" id="SSF52540">
    <property type="entry name" value="P-loop containing nucleoside triphosphate hydrolases"/>
    <property type="match status" value="1"/>
</dbReference>
<dbReference type="InterPro" id="IPR027417">
    <property type="entry name" value="P-loop_NTPase"/>
</dbReference>